<dbReference type="Pfam" id="PF07715">
    <property type="entry name" value="Plug"/>
    <property type="match status" value="1"/>
</dbReference>
<keyword evidence="5 9" id="KW-0798">TonB box</keyword>
<gene>
    <name evidence="13" type="ORF">GCM10008964_06560</name>
</gene>
<dbReference type="PROSITE" id="PS52016">
    <property type="entry name" value="TONB_DEPENDENT_REC_3"/>
    <property type="match status" value="1"/>
</dbReference>
<comment type="similarity">
    <text evidence="8 9">Belongs to the TonB-dependent receptor family.</text>
</comment>
<dbReference type="Gene3D" id="2.40.170.20">
    <property type="entry name" value="TonB-dependent receptor, beta-barrel domain"/>
    <property type="match status" value="1"/>
</dbReference>
<feature type="domain" description="TonB-dependent receptor-like beta-barrel" evidence="11">
    <location>
        <begin position="233"/>
        <end position="694"/>
    </location>
</feature>
<keyword evidence="6 8" id="KW-0472">Membrane</keyword>
<dbReference type="InterPro" id="IPR036942">
    <property type="entry name" value="Beta-barrel_TonB_sf"/>
</dbReference>
<dbReference type="Proteomes" id="UP001501476">
    <property type="component" value="Unassembled WGS sequence"/>
</dbReference>
<keyword evidence="4 8" id="KW-0812">Transmembrane</keyword>
<evidence type="ECO:0000313" key="13">
    <source>
        <dbReference type="EMBL" id="GAA0217773.1"/>
    </source>
</evidence>
<comment type="caution">
    <text evidence="13">The sequence shown here is derived from an EMBL/GenBank/DDBJ whole genome shotgun (WGS) entry which is preliminary data.</text>
</comment>
<keyword evidence="3 8" id="KW-1134">Transmembrane beta strand</keyword>
<keyword evidence="10" id="KW-0732">Signal</keyword>
<dbReference type="InterPro" id="IPR012910">
    <property type="entry name" value="Plug_dom"/>
</dbReference>
<organism evidence="13 14">
    <name type="scientific">Methylophaga marina</name>
    <dbReference type="NCBI Taxonomy" id="45495"/>
    <lineage>
        <taxon>Bacteria</taxon>
        <taxon>Pseudomonadati</taxon>
        <taxon>Pseudomonadota</taxon>
        <taxon>Gammaproteobacteria</taxon>
        <taxon>Thiotrichales</taxon>
        <taxon>Piscirickettsiaceae</taxon>
        <taxon>Methylophaga</taxon>
    </lineage>
</organism>
<dbReference type="CDD" id="cd01347">
    <property type="entry name" value="ligand_gated_channel"/>
    <property type="match status" value="1"/>
</dbReference>
<evidence type="ECO:0000313" key="14">
    <source>
        <dbReference type="Proteomes" id="UP001501476"/>
    </source>
</evidence>
<comment type="subcellular location">
    <subcellularLocation>
        <location evidence="1 8">Cell outer membrane</location>
        <topology evidence="1 8">Multi-pass membrane protein</topology>
    </subcellularLocation>
</comment>
<dbReference type="RefSeq" id="WP_286304754.1">
    <property type="nucleotide sequence ID" value="NZ_AP027741.1"/>
</dbReference>
<evidence type="ECO:0000256" key="7">
    <source>
        <dbReference type="ARBA" id="ARBA00023237"/>
    </source>
</evidence>
<evidence type="ECO:0000256" key="9">
    <source>
        <dbReference type="RuleBase" id="RU003357"/>
    </source>
</evidence>
<dbReference type="SUPFAM" id="SSF56935">
    <property type="entry name" value="Porins"/>
    <property type="match status" value="1"/>
</dbReference>
<protein>
    <submittedName>
        <fullName evidence="13">TonB-dependent receptor family protein</fullName>
    </submittedName>
</protein>
<dbReference type="PANTHER" id="PTHR30442:SF0">
    <property type="entry name" value="FE(3+) DICITRATE TRANSPORT PROTEIN FECA"/>
    <property type="match status" value="1"/>
</dbReference>
<evidence type="ECO:0000259" key="11">
    <source>
        <dbReference type="Pfam" id="PF00593"/>
    </source>
</evidence>
<reference evidence="14" key="1">
    <citation type="journal article" date="2019" name="Int. J. Syst. Evol. Microbiol.">
        <title>The Global Catalogue of Microorganisms (GCM) 10K type strain sequencing project: providing services to taxonomists for standard genome sequencing and annotation.</title>
        <authorList>
            <consortium name="The Broad Institute Genomics Platform"/>
            <consortium name="The Broad Institute Genome Sequencing Center for Infectious Disease"/>
            <person name="Wu L."/>
            <person name="Ma J."/>
        </authorList>
    </citation>
    <scope>NUCLEOTIDE SEQUENCE [LARGE SCALE GENOMIC DNA]</scope>
    <source>
        <strain evidence="14">JCM 6886</strain>
    </source>
</reference>
<evidence type="ECO:0000256" key="10">
    <source>
        <dbReference type="SAM" id="SignalP"/>
    </source>
</evidence>
<evidence type="ECO:0000256" key="1">
    <source>
        <dbReference type="ARBA" id="ARBA00004571"/>
    </source>
</evidence>
<keyword evidence="7 8" id="KW-0998">Cell outer membrane</keyword>
<dbReference type="InterPro" id="IPR039426">
    <property type="entry name" value="TonB-dep_rcpt-like"/>
</dbReference>
<name>A0ABP3CXB0_9GAMM</name>
<dbReference type="InterPro" id="IPR000531">
    <property type="entry name" value="Beta-barrel_TonB"/>
</dbReference>
<feature type="chain" id="PRO_5046219313" evidence="10">
    <location>
        <begin position="26"/>
        <end position="723"/>
    </location>
</feature>
<sequence length="723" mass="80859">MELRRKLSKSAMLSSLIMASLSAHAEEERDAVEVDKMTVTGILPDKLEAVPGSFDIIDEDYLDTRRPISNIERLRTVPGINIVPDGSMGFDTNIGIRGQNPRRSAKAMIMEDGIHLQLAPYGDPVVHYTPPSTALSRIEVIKGAGQILYGPQTLGGAVNFVTKPVPRSGKVEGTITSAFGNQNYRLLDGAIGYGNELGGFTFGFTQNKGDGVYDHSEFDVKDYRFKGELDITERQTLGLKLVHTRDRRNSTEAYLTPYEYDRDPYSHPSIQNDEWEQDRDVVQLQHIFRVNDKFKLTSQAYYTDTFRNGLRSTEENEGDLDSNGNIVSLFRNCPGQGDEGVSATDVNASLCAGRHAPRQYYTRGVETRGDISYSLFDLEHDTIFGVRYHEENIHRQEILSQSVAERESYKLALANNPGDVEEAKIKTHALSYYLQNTTYVGNWSFTPGFRVEDVRTSEEFYEGGVQNNREALSYTEFLPSFGVAWNGITGTTVFAGVHKGIAPARADREFTEDGGRAEPEESTLYEVGFRSRYFKGINVEATLFHNDIQNTLVDFGDTFDNSGDSEQTGIELSGRINFGDIFDWTNNIYLSGAYTNLWTAEYKDGPDPSINGNRMQYAPEHMLNMDLGYEHQSGVNARIGVQHVSKQFVDDGNTRNEDVSGLQGTIPGFTIWNAGVNYAVPNSGITVFAIVENLFDKEYLVSRNEGKLVGRERLFFGGITYDF</sequence>
<dbReference type="Pfam" id="PF00593">
    <property type="entry name" value="TonB_dep_Rec_b-barrel"/>
    <property type="match status" value="1"/>
</dbReference>
<keyword evidence="2 8" id="KW-0813">Transport</keyword>
<evidence type="ECO:0000256" key="3">
    <source>
        <dbReference type="ARBA" id="ARBA00022452"/>
    </source>
</evidence>
<dbReference type="PANTHER" id="PTHR30442">
    <property type="entry name" value="IRON III DICITRATE TRANSPORT PROTEIN FECA"/>
    <property type="match status" value="1"/>
</dbReference>
<evidence type="ECO:0000256" key="5">
    <source>
        <dbReference type="ARBA" id="ARBA00023077"/>
    </source>
</evidence>
<evidence type="ECO:0000256" key="8">
    <source>
        <dbReference type="PROSITE-ProRule" id="PRU01360"/>
    </source>
</evidence>
<dbReference type="EMBL" id="BAAADG010000003">
    <property type="protein sequence ID" value="GAA0217773.1"/>
    <property type="molecule type" value="Genomic_DNA"/>
</dbReference>
<proteinExistence type="inferred from homology"/>
<feature type="domain" description="TonB-dependent receptor plug" evidence="12">
    <location>
        <begin position="47"/>
        <end position="157"/>
    </location>
</feature>
<accession>A0ABP3CXB0</accession>
<keyword evidence="13" id="KW-0675">Receptor</keyword>
<feature type="signal peptide" evidence="10">
    <location>
        <begin position="1"/>
        <end position="25"/>
    </location>
</feature>
<evidence type="ECO:0000256" key="6">
    <source>
        <dbReference type="ARBA" id="ARBA00023136"/>
    </source>
</evidence>
<evidence type="ECO:0000259" key="12">
    <source>
        <dbReference type="Pfam" id="PF07715"/>
    </source>
</evidence>
<keyword evidence="14" id="KW-1185">Reference proteome</keyword>
<evidence type="ECO:0000256" key="2">
    <source>
        <dbReference type="ARBA" id="ARBA00022448"/>
    </source>
</evidence>
<dbReference type="InterPro" id="IPR037066">
    <property type="entry name" value="Plug_dom_sf"/>
</dbReference>
<dbReference type="Gene3D" id="2.170.130.10">
    <property type="entry name" value="TonB-dependent receptor, plug domain"/>
    <property type="match status" value="1"/>
</dbReference>
<evidence type="ECO:0000256" key="4">
    <source>
        <dbReference type="ARBA" id="ARBA00022692"/>
    </source>
</evidence>